<dbReference type="AlphaFoldDB" id="A0A6M6JKX1"/>
<evidence type="ECO:0000313" key="6">
    <source>
        <dbReference type="EMBL" id="QJY48006.1"/>
    </source>
</evidence>
<dbReference type="InterPro" id="IPR029016">
    <property type="entry name" value="GAF-like_dom_sf"/>
</dbReference>
<dbReference type="PROSITE" id="PS51077">
    <property type="entry name" value="HTH_ICLR"/>
    <property type="match status" value="1"/>
</dbReference>
<proteinExistence type="predicted"/>
<dbReference type="EMBL" id="CP053564">
    <property type="protein sequence ID" value="QJY48006.1"/>
    <property type="molecule type" value="Genomic_DNA"/>
</dbReference>
<dbReference type="InterPro" id="IPR014757">
    <property type="entry name" value="Tscrpt_reg_IclR_C"/>
</dbReference>
<dbReference type="PANTHER" id="PTHR30136:SF24">
    <property type="entry name" value="HTH-TYPE TRANSCRIPTIONAL REPRESSOR ALLR"/>
    <property type="match status" value="1"/>
</dbReference>
<dbReference type="Gene3D" id="1.10.10.10">
    <property type="entry name" value="Winged helix-like DNA-binding domain superfamily/Winged helix DNA-binding domain"/>
    <property type="match status" value="1"/>
</dbReference>
<reference evidence="6 7" key="1">
    <citation type="submission" date="2020-05" db="EMBL/GenBank/DDBJ databases">
        <authorList>
            <person name="Mo P."/>
        </authorList>
    </citation>
    <scope>NUCLEOTIDE SEQUENCE [LARGE SCALE GENOMIC DNA]</scope>
    <source>
        <strain evidence="6 7">Gen01</strain>
    </source>
</reference>
<evidence type="ECO:0000256" key="3">
    <source>
        <dbReference type="ARBA" id="ARBA00023163"/>
    </source>
</evidence>
<organism evidence="6 7">
    <name type="scientific">Pseudonocardia broussonetiae</name>
    <dbReference type="NCBI Taxonomy" id="2736640"/>
    <lineage>
        <taxon>Bacteria</taxon>
        <taxon>Bacillati</taxon>
        <taxon>Actinomycetota</taxon>
        <taxon>Actinomycetes</taxon>
        <taxon>Pseudonocardiales</taxon>
        <taxon>Pseudonocardiaceae</taxon>
        <taxon>Pseudonocardia</taxon>
    </lineage>
</organism>
<evidence type="ECO:0000259" key="5">
    <source>
        <dbReference type="PROSITE" id="PS51078"/>
    </source>
</evidence>
<dbReference type="GO" id="GO:0003677">
    <property type="term" value="F:DNA binding"/>
    <property type="evidence" value="ECO:0007669"/>
    <property type="project" value="UniProtKB-KW"/>
</dbReference>
<dbReference type="SMART" id="SM00346">
    <property type="entry name" value="HTH_ICLR"/>
    <property type="match status" value="1"/>
</dbReference>
<protein>
    <submittedName>
        <fullName evidence="6">IclR family transcriptional regulator</fullName>
    </submittedName>
</protein>
<keyword evidence="3" id="KW-0804">Transcription</keyword>
<dbReference type="SUPFAM" id="SSF55781">
    <property type="entry name" value="GAF domain-like"/>
    <property type="match status" value="1"/>
</dbReference>
<evidence type="ECO:0000256" key="2">
    <source>
        <dbReference type="ARBA" id="ARBA00023125"/>
    </source>
</evidence>
<dbReference type="InterPro" id="IPR036388">
    <property type="entry name" value="WH-like_DNA-bd_sf"/>
</dbReference>
<dbReference type="GO" id="GO:0003700">
    <property type="term" value="F:DNA-binding transcription factor activity"/>
    <property type="evidence" value="ECO:0007669"/>
    <property type="project" value="TreeGrafter"/>
</dbReference>
<dbReference type="GO" id="GO:0045892">
    <property type="term" value="P:negative regulation of DNA-templated transcription"/>
    <property type="evidence" value="ECO:0007669"/>
    <property type="project" value="TreeGrafter"/>
</dbReference>
<evidence type="ECO:0000259" key="4">
    <source>
        <dbReference type="PROSITE" id="PS51077"/>
    </source>
</evidence>
<sequence length="251" mass="26793">MSANELHGGPSKLGRALCLLAAFRPGDAELTLAELARRTKLPKPTAHRLLGELAEWELVERTENGHRLGVRLFELGALAPLQHRLREAAGPFLADLFETTRSTVHLAVLDGSDVVYVHKLGSRHGPTLQSRLGGRMPAYCTGVGKALLAHAPQAVQQEVIGHPLQRRTPRTIVAPGLVLREIRAVQGRGFAAEHEESAKGIACVAAPVLGTDRRAMAAVSVTRWAHQIDVDRLAPAVHAAAVGIAGVLRSG</sequence>
<dbReference type="InterPro" id="IPR050707">
    <property type="entry name" value="HTH_MetabolicPath_Reg"/>
</dbReference>
<dbReference type="KEGG" id="pbro:HOP40_21220"/>
<dbReference type="Gene3D" id="3.30.450.40">
    <property type="match status" value="1"/>
</dbReference>
<name>A0A6M6JKX1_9PSEU</name>
<dbReference type="InterPro" id="IPR005471">
    <property type="entry name" value="Tscrpt_reg_IclR_N"/>
</dbReference>
<gene>
    <name evidence="6" type="ORF">HOP40_21220</name>
</gene>
<accession>A0A6M6JKX1</accession>
<feature type="domain" description="HTH iclR-type" evidence="4">
    <location>
        <begin position="10"/>
        <end position="70"/>
    </location>
</feature>
<dbReference type="Pfam" id="PF09339">
    <property type="entry name" value="HTH_IclR"/>
    <property type="match status" value="1"/>
</dbReference>
<dbReference type="InterPro" id="IPR036390">
    <property type="entry name" value="WH_DNA-bd_sf"/>
</dbReference>
<keyword evidence="1" id="KW-0805">Transcription regulation</keyword>
<evidence type="ECO:0000313" key="7">
    <source>
        <dbReference type="Proteomes" id="UP000505377"/>
    </source>
</evidence>
<dbReference type="PROSITE" id="PS51078">
    <property type="entry name" value="ICLR_ED"/>
    <property type="match status" value="1"/>
</dbReference>
<keyword evidence="2" id="KW-0238">DNA-binding</keyword>
<feature type="domain" description="IclR-ED" evidence="5">
    <location>
        <begin position="71"/>
        <end position="250"/>
    </location>
</feature>
<dbReference type="Proteomes" id="UP000505377">
    <property type="component" value="Chromosome"/>
</dbReference>
<dbReference type="SUPFAM" id="SSF46785">
    <property type="entry name" value="Winged helix' DNA-binding domain"/>
    <property type="match status" value="1"/>
</dbReference>
<dbReference type="PANTHER" id="PTHR30136">
    <property type="entry name" value="HELIX-TURN-HELIX TRANSCRIPTIONAL REGULATOR, ICLR FAMILY"/>
    <property type="match status" value="1"/>
</dbReference>
<keyword evidence="7" id="KW-1185">Reference proteome</keyword>
<evidence type="ECO:0000256" key="1">
    <source>
        <dbReference type="ARBA" id="ARBA00023015"/>
    </source>
</evidence>
<dbReference type="Pfam" id="PF01614">
    <property type="entry name" value="IclR_C"/>
    <property type="match status" value="1"/>
</dbReference>